<dbReference type="AlphaFoldDB" id="A0A412WSE0"/>
<reference evidence="2 3" key="1">
    <citation type="submission" date="2018-08" db="EMBL/GenBank/DDBJ databases">
        <title>A genome reference for cultivated species of the human gut microbiota.</title>
        <authorList>
            <person name="Zou Y."/>
            <person name="Xue W."/>
            <person name="Luo G."/>
        </authorList>
    </citation>
    <scope>NUCLEOTIDE SEQUENCE [LARGE SCALE GENOMIC DNA]</scope>
    <source>
        <strain evidence="2 3">AF14-6AC</strain>
    </source>
</reference>
<dbReference type="EMBL" id="QRYW01000004">
    <property type="protein sequence ID" value="RGV30059.1"/>
    <property type="molecule type" value="Genomic_DNA"/>
</dbReference>
<organism evidence="2 3">
    <name type="scientific">Odoribacter splanchnicus</name>
    <dbReference type="NCBI Taxonomy" id="28118"/>
    <lineage>
        <taxon>Bacteria</taxon>
        <taxon>Pseudomonadati</taxon>
        <taxon>Bacteroidota</taxon>
        <taxon>Bacteroidia</taxon>
        <taxon>Bacteroidales</taxon>
        <taxon>Odoribacteraceae</taxon>
        <taxon>Odoribacter</taxon>
    </lineage>
</organism>
<evidence type="ECO:0000313" key="3">
    <source>
        <dbReference type="Proteomes" id="UP000283426"/>
    </source>
</evidence>
<evidence type="ECO:0000313" key="2">
    <source>
        <dbReference type="EMBL" id="RGV30059.1"/>
    </source>
</evidence>
<comment type="caution">
    <text evidence="2">The sequence shown here is derived from an EMBL/GenBank/DDBJ whole genome shotgun (WGS) entry which is preliminary data.</text>
</comment>
<gene>
    <name evidence="2" type="ORF">DWW24_02785</name>
</gene>
<proteinExistence type="predicted"/>
<dbReference type="Proteomes" id="UP000283426">
    <property type="component" value="Unassembled WGS sequence"/>
</dbReference>
<name>A0A412WSE0_9BACT</name>
<protein>
    <submittedName>
        <fullName evidence="2">Uncharacterized protein</fullName>
    </submittedName>
</protein>
<evidence type="ECO:0000256" key="1">
    <source>
        <dbReference type="SAM" id="MobiDB-lite"/>
    </source>
</evidence>
<feature type="region of interest" description="Disordered" evidence="1">
    <location>
        <begin position="46"/>
        <end position="70"/>
    </location>
</feature>
<sequence>MPCSADGRCRVLCRKTIGAGTRVRLGFPNARPVVSDERSEEFRRSVKESLNGPFQANRSDGTKPGIGIERKNKPTFSVNMYIKSGYFKSNFPISFLTMMQEIRLICL</sequence>
<accession>A0A412WSE0</accession>